<evidence type="ECO:0000256" key="1">
    <source>
        <dbReference type="SAM" id="MobiDB-lite"/>
    </source>
</evidence>
<dbReference type="AlphaFoldDB" id="M5CD12"/>
<evidence type="ECO:0000313" key="2">
    <source>
        <dbReference type="EMBL" id="CCO37336.1"/>
    </source>
</evidence>
<gene>
    <name evidence="2" type="ORF">BN14_11491</name>
</gene>
<dbReference type="HOGENOM" id="CLU_2185745_0_0_1"/>
<evidence type="ECO:0000313" key="3">
    <source>
        <dbReference type="Proteomes" id="UP000012065"/>
    </source>
</evidence>
<proteinExistence type="predicted"/>
<name>M5CD12_THACB</name>
<dbReference type="Proteomes" id="UP000012065">
    <property type="component" value="Unassembled WGS sequence"/>
</dbReference>
<organism evidence="2 3">
    <name type="scientific">Thanatephorus cucumeris (strain AG1-IB / isolate 7/3/14)</name>
    <name type="common">Lettuce bottom rot fungus</name>
    <name type="synonym">Rhizoctonia solani</name>
    <dbReference type="NCBI Taxonomy" id="1108050"/>
    <lineage>
        <taxon>Eukaryota</taxon>
        <taxon>Fungi</taxon>
        <taxon>Dikarya</taxon>
        <taxon>Basidiomycota</taxon>
        <taxon>Agaricomycotina</taxon>
        <taxon>Agaricomycetes</taxon>
        <taxon>Cantharellales</taxon>
        <taxon>Ceratobasidiaceae</taxon>
        <taxon>Rhizoctonia</taxon>
        <taxon>Rhizoctonia solani AG-1</taxon>
    </lineage>
</organism>
<reference evidence="2 3" key="1">
    <citation type="journal article" date="2013" name="J. Biotechnol.">
        <title>Establishment and interpretation of the genome sequence of the phytopathogenic fungus Rhizoctonia solani AG1-IB isolate 7/3/14.</title>
        <authorList>
            <person name="Wibberg D.W."/>
            <person name="Jelonek L.J."/>
            <person name="Rupp O.R."/>
            <person name="Hennig M.H."/>
            <person name="Eikmeyer F.E."/>
            <person name="Goesmann A.G."/>
            <person name="Hartmann A.H."/>
            <person name="Borriss R.B."/>
            <person name="Grosch R.G."/>
            <person name="Puehler A.P."/>
            <person name="Schlueter A.S."/>
        </authorList>
    </citation>
    <scope>NUCLEOTIDE SEQUENCE [LARGE SCALE GENOMIC DNA]</scope>
    <source>
        <strain evidence="3">AG1-IB / isolate 7/3/14</strain>
    </source>
</reference>
<dbReference type="EMBL" id="CAOJ01017053">
    <property type="protein sequence ID" value="CCO37336.1"/>
    <property type="molecule type" value="Genomic_DNA"/>
</dbReference>
<protein>
    <submittedName>
        <fullName evidence="2">Uncharacterized protein</fullName>
    </submittedName>
</protein>
<sequence length="109" mass="11937">MEPPEGSPKKQGYQPSTPKPGTAAVVLELLSSPAPAHEPNARPQAGLSTFRSVLSKKPGVAPQVKTYRNREAPSTDVEYLDEAAMRKFWKSAIDRYAHEYATKALGKEK</sequence>
<comment type="caution">
    <text evidence="2">The sequence shown here is derived from an EMBL/GenBank/DDBJ whole genome shotgun (WGS) entry which is preliminary data.</text>
</comment>
<feature type="region of interest" description="Disordered" evidence="1">
    <location>
        <begin position="1"/>
        <end position="22"/>
    </location>
</feature>
<accession>M5CD12</accession>